<dbReference type="GO" id="GO:0005829">
    <property type="term" value="C:cytosol"/>
    <property type="evidence" value="ECO:0007669"/>
    <property type="project" value="TreeGrafter"/>
</dbReference>
<organism evidence="5 6">
    <name type="scientific">Ensete ventricosum</name>
    <name type="common">Abyssinian banana</name>
    <name type="synonym">Musa ensete</name>
    <dbReference type="NCBI Taxonomy" id="4639"/>
    <lineage>
        <taxon>Eukaryota</taxon>
        <taxon>Viridiplantae</taxon>
        <taxon>Streptophyta</taxon>
        <taxon>Embryophyta</taxon>
        <taxon>Tracheophyta</taxon>
        <taxon>Spermatophyta</taxon>
        <taxon>Magnoliopsida</taxon>
        <taxon>Liliopsida</taxon>
        <taxon>Zingiberales</taxon>
        <taxon>Musaceae</taxon>
        <taxon>Ensete</taxon>
    </lineage>
</organism>
<comment type="subcellular location">
    <subcellularLocation>
        <location evidence="2">Cytoplasm</location>
    </subcellularLocation>
    <subcellularLocation>
        <location evidence="1">Nucleus</location>
    </subcellularLocation>
</comment>
<dbReference type="InterPro" id="IPR039924">
    <property type="entry name" value="ICln/Lot5/Saf5"/>
</dbReference>
<evidence type="ECO:0000256" key="3">
    <source>
        <dbReference type="ARBA" id="ARBA00022490"/>
    </source>
</evidence>
<sequence>LVRPRKASVVTLSGAGFDAGEGNPGSVIILKKRLGVGMAAATSFASRGWWGVPTLPVLGRLYEHWRPPYIRPVTCVGSTTLAGQLPEVCEKKPHGAATVLGLRHFDDRVGDGIGHPRLDSESGEEVLRVEPGVAIALGSRPLESPGTLYFSTRFYPSFSLFLVSLPNPVSSRSFALMLWILIQIETQDREVSESLDSECHDNLELSNVTEMRLVPSDPGQCILAS</sequence>
<dbReference type="GO" id="GO:0000387">
    <property type="term" value="P:spliceosomal snRNP assembly"/>
    <property type="evidence" value="ECO:0007669"/>
    <property type="project" value="TreeGrafter"/>
</dbReference>
<evidence type="ECO:0000256" key="2">
    <source>
        <dbReference type="ARBA" id="ARBA00004496"/>
    </source>
</evidence>
<reference evidence="5 6" key="1">
    <citation type="journal article" date="2014" name="Agronomy (Basel)">
        <title>A Draft Genome Sequence for Ensete ventricosum, the Drought-Tolerant Tree Against Hunger.</title>
        <authorList>
            <person name="Harrison J."/>
            <person name="Moore K.A."/>
            <person name="Paszkiewicz K."/>
            <person name="Jones T."/>
            <person name="Grant M."/>
            <person name="Ambacheew D."/>
            <person name="Muzemil S."/>
            <person name="Studholme D.J."/>
        </authorList>
    </citation>
    <scope>NUCLEOTIDE SEQUENCE [LARGE SCALE GENOMIC DNA]</scope>
</reference>
<gene>
    <name evidence="5" type="ORF">B296_00056321</name>
</gene>
<proteinExistence type="predicted"/>
<evidence type="ECO:0000313" key="5">
    <source>
        <dbReference type="EMBL" id="RRT37039.1"/>
    </source>
</evidence>
<dbReference type="EMBL" id="AMZH03022770">
    <property type="protein sequence ID" value="RRT37039.1"/>
    <property type="molecule type" value="Genomic_DNA"/>
</dbReference>
<keyword evidence="3" id="KW-0963">Cytoplasm</keyword>
<dbReference type="PANTHER" id="PTHR21399">
    <property type="entry name" value="CHLORIDE CONDUCTANCE REGULATORY PROTEIN ICLN"/>
    <property type="match status" value="1"/>
</dbReference>
<protein>
    <submittedName>
        <fullName evidence="5">Uncharacterized protein</fullName>
    </submittedName>
</protein>
<evidence type="ECO:0000256" key="1">
    <source>
        <dbReference type="ARBA" id="ARBA00004123"/>
    </source>
</evidence>
<name>A0A426XC23_ENSVE</name>
<dbReference type="GO" id="GO:0005681">
    <property type="term" value="C:spliceosomal complex"/>
    <property type="evidence" value="ECO:0007669"/>
    <property type="project" value="TreeGrafter"/>
</dbReference>
<dbReference type="GO" id="GO:0034715">
    <property type="term" value="C:pICln-Sm protein complex"/>
    <property type="evidence" value="ECO:0007669"/>
    <property type="project" value="TreeGrafter"/>
</dbReference>
<evidence type="ECO:0000313" key="6">
    <source>
        <dbReference type="Proteomes" id="UP000287651"/>
    </source>
</evidence>
<keyword evidence="4" id="KW-0539">Nucleus</keyword>
<dbReference type="AlphaFoldDB" id="A0A426XC23"/>
<evidence type="ECO:0000256" key="4">
    <source>
        <dbReference type="ARBA" id="ARBA00023242"/>
    </source>
</evidence>
<accession>A0A426XC23</accession>
<dbReference type="GO" id="GO:0045292">
    <property type="term" value="P:mRNA cis splicing, via spliceosome"/>
    <property type="evidence" value="ECO:0007669"/>
    <property type="project" value="TreeGrafter"/>
</dbReference>
<dbReference type="Proteomes" id="UP000287651">
    <property type="component" value="Unassembled WGS sequence"/>
</dbReference>
<dbReference type="PANTHER" id="PTHR21399:SF0">
    <property type="entry name" value="METHYLOSOME SUBUNIT PICLN"/>
    <property type="match status" value="1"/>
</dbReference>
<comment type="caution">
    <text evidence="5">The sequence shown here is derived from an EMBL/GenBank/DDBJ whole genome shotgun (WGS) entry which is preliminary data.</text>
</comment>
<feature type="non-terminal residue" evidence="5">
    <location>
        <position position="1"/>
    </location>
</feature>